<evidence type="ECO:0000313" key="3">
    <source>
        <dbReference type="Proteomes" id="UP000774130"/>
    </source>
</evidence>
<dbReference type="InterPro" id="IPR026898">
    <property type="entry name" value="PrsW"/>
</dbReference>
<gene>
    <name evidence="2" type="ORF">KUA55_16810</name>
</gene>
<evidence type="ECO:0000313" key="2">
    <source>
        <dbReference type="EMBL" id="MBV7392346.1"/>
    </source>
</evidence>
<keyword evidence="3" id="KW-1185">Reference proteome</keyword>
<feature type="transmembrane region" description="Helical" evidence="1">
    <location>
        <begin position="175"/>
        <end position="200"/>
    </location>
</feature>
<dbReference type="PANTHER" id="PTHR36844:SF1">
    <property type="entry name" value="PROTEASE PRSW"/>
    <property type="match status" value="1"/>
</dbReference>
<evidence type="ECO:0000256" key="1">
    <source>
        <dbReference type="SAM" id="Phobius"/>
    </source>
</evidence>
<organism evidence="2 3">
    <name type="scientific">Enterococcus alishanensis</name>
    <dbReference type="NCBI Taxonomy" id="1303817"/>
    <lineage>
        <taxon>Bacteria</taxon>
        <taxon>Bacillati</taxon>
        <taxon>Bacillota</taxon>
        <taxon>Bacilli</taxon>
        <taxon>Lactobacillales</taxon>
        <taxon>Enterococcaceae</taxon>
        <taxon>Enterococcus</taxon>
    </lineage>
</organism>
<protein>
    <submittedName>
        <fullName evidence="2">PrsW family intramembrane metalloprotease</fullName>
    </submittedName>
</protein>
<feature type="transmembrane region" description="Helical" evidence="1">
    <location>
        <begin position="212"/>
        <end position="228"/>
    </location>
</feature>
<keyword evidence="2" id="KW-0482">Metalloprotease</keyword>
<comment type="caution">
    <text evidence="2">The sequence shown here is derived from an EMBL/GenBank/DDBJ whole genome shotgun (WGS) entry which is preliminary data.</text>
</comment>
<keyword evidence="1" id="KW-0472">Membrane</keyword>
<accession>A0ABS6THG2</accession>
<sequence length="272" mass="30833">MKNKLILVIALFLFAVGFDYELLGLAALPIKNQQYLILLVSFLLVALFLIPATYLFYRLEKKFKLPYYFFPLAFVCGYFMPGWLAAYGNQAGVEILHLVFGNGEFIKAWQDALTAPIVEESVKFLVVFLLLKLLKVRRSAAVFVLGMAVGLGFQFSEDVSYLVNQASQDFSQIFAVAFSRLSGALASHWIYTGLVSLGVFTIYSKNRLFSKKWGFFWVIAAVLLHFVWDTPINDFQLGELSIVADSLTAFSLFLIFQIIYQLWQQEKSSLIG</sequence>
<feature type="transmembrane region" description="Helical" evidence="1">
    <location>
        <begin position="69"/>
        <end position="88"/>
    </location>
</feature>
<keyword evidence="2" id="KW-0378">Hydrolase</keyword>
<name>A0ABS6THG2_9ENTE</name>
<reference evidence="2 3" key="1">
    <citation type="submission" date="2021-06" db="EMBL/GenBank/DDBJ databases">
        <title>Enterococcus alishanensis sp. nov., a novel lactic acid bacterium isolated from fresh coffee beans.</title>
        <authorList>
            <person name="Chen Y.-S."/>
        </authorList>
    </citation>
    <scope>NUCLEOTIDE SEQUENCE [LARGE SCALE GENOMIC DNA]</scope>
    <source>
        <strain evidence="2 3">ALS3</strain>
    </source>
</reference>
<keyword evidence="2" id="KW-0645">Protease</keyword>
<feature type="transmembrane region" description="Helical" evidence="1">
    <location>
        <begin position="138"/>
        <end position="155"/>
    </location>
</feature>
<feature type="transmembrane region" description="Helical" evidence="1">
    <location>
        <begin position="108"/>
        <end position="131"/>
    </location>
</feature>
<dbReference type="EMBL" id="JAHUZB010000010">
    <property type="protein sequence ID" value="MBV7392346.1"/>
    <property type="molecule type" value="Genomic_DNA"/>
</dbReference>
<feature type="transmembrane region" description="Helical" evidence="1">
    <location>
        <begin position="240"/>
        <end position="263"/>
    </location>
</feature>
<feature type="transmembrane region" description="Helical" evidence="1">
    <location>
        <begin position="36"/>
        <end position="57"/>
    </location>
</feature>
<keyword evidence="1" id="KW-0812">Transmembrane</keyword>
<dbReference type="GO" id="GO:0008237">
    <property type="term" value="F:metallopeptidase activity"/>
    <property type="evidence" value="ECO:0007669"/>
    <property type="project" value="UniProtKB-KW"/>
</dbReference>
<dbReference type="PANTHER" id="PTHR36844">
    <property type="entry name" value="PROTEASE PRSW"/>
    <property type="match status" value="1"/>
</dbReference>
<keyword evidence="1" id="KW-1133">Transmembrane helix</keyword>
<proteinExistence type="predicted"/>
<dbReference type="RefSeq" id="WP_218327557.1">
    <property type="nucleotide sequence ID" value="NZ_JAHUZB010000010.1"/>
</dbReference>
<dbReference type="Proteomes" id="UP000774130">
    <property type="component" value="Unassembled WGS sequence"/>
</dbReference>
<dbReference type="Pfam" id="PF13367">
    <property type="entry name" value="PrsW-protease"/>
    <property type="match status" value="1"/>
</dbReference>